<accession>A0A7S1QCL2</accession>
<dbReference type="InterPro" id="IPR018247">
    <property type="entry name" value="EF_Hand_1_Ca_BS"/>
</dbReference>
<feature type="region of interest" description="Disordered" evidence="2">
    <location>
        <begin position="647"/>
        <end position="677"/>
    </location>
</feature>
<proteinExistence type="predicted"/>
<feature type="compositionally biased region" description="Polar residues" evidence="2">
    <location>
        <begin position="1"/>
        <end position="13"/>
    </location>
</feature>
<evidence type="ECO:0000256" key="2">
    <source>
        <dbReference type="SAM" id="MobiDB-lite"/>
    </source>
</evidence>
<dbReference type="SUPFAM" id="SSF47473">
    <property type="entry name" value="EF-hand"/>
    <property type="match status" value="1"/>
</dbReference>
<feature type="compositionally biased region" description="Low complexity" evidence="2">
    <location>
        <begin position="86"/>
        <end position="96"/>
    </location>
</feature>
<feature type="region of interest" description="Disordered" evidence="2">
    <location>
        <begin position="699"/>
        <end position="718"/>
    </location>
</feature>
<reference evidence="4" key="1">
    <citation type="submission" date="2021-01" db="EMBL/GenBank/DDBJ databases">
        <authorList>
            <person name="Corre E."/>
            <person name="Pelletier E."/>
            <person name="Niang G."/>
            <person name="Scheremetjew M."/>
            <person name="Finn R."/>
            <person name="Kale V."/>
            <person name="Holt S."/>
            <person name="Cochrane G."/>
            <person name="Meng A."/>
            <person name="Brown T."/>
            <person name="Cohen L."/>
        </authorList>
    </citation>
    <scope>NUCLEOTIDE SEQUENCE</scope>
    <source>
        <strain evidence="4">CCAP 1951/1</strain>
    </source>
</reference>
<evidence type="ECO:0000256" key="1">
    <source>
        <dbReference type="ARBA" id="ARBA00022837"/>
    </source>
</evidence>
<keyword evidence="1" id="KW-0106">Calcium</keyword>
<feature type="compositionally biased region" description="Polar residues" evidence="2">
    <location>
        <begin position="700"/>
        <end position="713"/>
    </location>
</feature>
<protein>
    <recommendedName>
        <fullName evidence="3">EF-hand domain-containing protein</fullName>
    </recommendedName>
</protein>
<gene>
    <name evidence="4" type="ORF">NDES1114_LOCUS21068</name>
</gene>
<feature type="compositionally biased region" description="Acidic residues" evidence="2">
    <location>
        <begin position="567"/>
        <end position="576"/>
    </location>
</feature>
<dbReference type="PROSITE" id="PS50222">
    <property type="entry name" value="EF_HAND_2"/>
    <property type="match status" value="1"/>
</dbReference>
<evidence type="ECO:0000259" key="3">
    <source>
        <dbReference type="PROSITE" id="PS50222"/>
    </source>
</evidence>
<feature type="region of interest" description="Disordered" evidence="2">
    <location>
        <begin position="1"/>
        <end position="101"/>
    </location>
</feature>
<dbReference type="InterPro" id="IPR011992">
    <property type="entry name" value="EF-hand-dom_pair"/>
</dbReference>
<feature type="region of interest" description="Disordered" evidence="2">
    <location>
        <begin position="232"/>
        <end position="259"/>
    </location>
</feature>
<organism evidence="4">
    <name type="scientific">Neobodo designis</name>
    <name type="common">Flagellated protozoan</name>
    <name type="synonym">Bodo designis</name>
    <dbReference type="NCBI Taxonomy" id="312471"/>
    <lineage>
        <taxon>Eukaryota</taxon>
        <taxon>Discoba</taxon>
        <taxon>Euglenozoa</taxon>
        <taxon>Kinetoplastea</taxon>
        <taxon>Metakinetoplastina</taxon>
        <taxon>Neobodonida</taxon>
        <taxon>Neobodo</taxon>
    </lineage>
</organism>
<feature type="domain" description="EF-hand" evidence="3">
    <location>
        <begin position="349"/>
        <end position="384"/>
    </location>
</feature>
<dbReference type="PROSITE" id="PS00018">
    <property type="entry name" value="EF_HAND_1"/>
    <property type="match status" value="1"/>
</dbReference>
<dbReference type="Gene3D" id="1.10.238.10">
    <property type="entry name" value="EF-hand"/>
    <property type="match status" value="1"/>
</dbReference>
<dbReference type="GO" id="GO:0005509">
    <property type="term" value="F:calcium ion binding"/>
    <property type="evidence" value="ECO:0007669"/>
    <property type="project" value="InterPro"/>
</dbReference>
<dbReference type="EMBL" id="HBGF01031552">
    <property type="protein sequence ID" value="CAD9128347.1"/>
    <property type="molecule type" value="Transcribed_RNA"/>
</dbReference>
<name>A0A7S1QCL2_NEODS</name>
<dbReference type="AlphaFoldDB" id="A0A7S1QCL2"/>
<evidence type="ECO:0000313" key="4">
    <source>
        <dbReference type="EMBL" id="CAD9128347.1"/>
    </source>
</evidence>
<feature type="region of interest" description="Disordered" evidence="2">
    <location>
        <begin position="725"/>
        <end position="796"/>
    </location>
</feature>
<feature type="region of interest" description="Disordered" evidence="2">
    <location>
        <begin position="555"/>
        <end position="576"/>
    </location>
</feature>
<feature type="compositionally biased region" description="Basic and acidic residues" evidence="2">
    <location>
        <begin position="245"/>
        <end position="255"/>
    </location>
</feature>
<dbReference type="InterPro" id="IPR002048">
    <property type="entry name" value="EF_hand_dom"/>
</dbReference>
<sequence>MPSQTPQPTSSGNPDGAFGPSTATKTAGGASVSLPPLRTKHAARLAEQRRTTQRGHGAADASTRSGLSTGYRAAPTTGARTSAMDTAGATTATTATRRGHRNPVKQFAGATFSQPNSALPPLQSALPDMSNWRNPDRRHESVGQRMARNCLDAPGRFETPYKCDRLQQPEALRCTPVPNAASDYRVDVLDKPTVLRATVTSLPKSVSPILQHKALRDLTVPDMVRVLQDAARLDGGGDGLSPAQRAERERQREDPMSSADFSMHQLDDFERTVADKLAFGRFLSNKRQRLPVMVLRHFRHQLMEESALVRKLRELPLKAIEQELEALGPRTINATQWNGLMIRLVGDTFSRLDAHTLFSFFDTDTDGDVDQRELCNGFVHLRSKDGPLLSVLHRCTSFLHQNIKDTRLTFISRFELVLMADGITVASYEKLKPKHREQLKAALTEMLGSFSTNKRGEFPFDEVRRAVLRSNAIVKAIKSFTVPREPDLYASPLSVYLRNGETDDGEQPFRLMMSVKAMDKAQRSAAAAAANSAAAGSASQANLLPSGLGNVPLDSSLATSGGMRDLDDGELDSDDSDYEAETVRANGTLGYAAAVANSPTNLWQSIRPHGHVVPTPKAADAAARNRTLSISSHIAAESGMVPANVNFSESTKEEQPSSGANAPPAAVPAKENAARQKSMQALMSFRPPQMATADMLSAVPTKSNLKGGTSNVGTPPIGKRRATIAGQAAVPPSGTSAAEEDLLSQGTFPDDGGSEDGEPERPVPEPGEPVFFTLRGTLYRQVDGEPPQPFWVPGMPTHVNYSEGRV</sequence>